<dbReference type="InterPro" id="IPR001932">
    <property type="entry name" value="PPM-type_phosphatase-like_dom"/>
</dbReference>
<feature type="domain" description="PPM-type phosphatase" evidence="6">
    <location>
        <begin position="72"/>
        <end position="213"/>
    </location>
</feature>
<dbReference type="Pfam" id="PF00481">
    <property type="entry name" value="PP2C"/>
    <property type="match status" value="1"/>
</dbReference>
<dbReference type="InterPro" id="IPR036457">
    <property type="entry name" value="PPM-type-like_dom_sf"/>
</dbReference>
<evidence type="ECO:0000259" key="6">
    <source>
        <dbReference type="PROSITE" id="PS51746"/>
    </source>
</evidence>
<dbReference type="SUPFAM" id="SSF81606">
    <property type="entry name" value="PP2C-like"/>
    <property type="match status" value="1"/>
</dbReference>
<evidence type="ECO:0000313" key="7">
    <source>
        <dbReference type="EMBL" id="JAT48457.1"/>
    </source>
</evidence>
<dbReference type="EC" id="3.1.3.16" evidence="1"/>
<dbReference type="EMBL" id="GDJX01019479">
    <property type="protein sequence ID" value="JAT48457.1"/>
    <property type="molecule type" value="Transcribed_RNA"/>
</dbReference>
<keyword evidence="3" id="KW-0904">Protein phosphatase</keyword>
<organism evidence="7">
    <name type="scientific">Anthurium amnicola</name>
    <dbReference type="NCBI Taxonomy" id="1678845"/>
    <lineage>
        <taxon>Eukaryota</taxon>
        <taxon>Viridiplantae</taxon>
        <taxon>Streptophyta</taxon>
        <taxon>Embryophyta</taxon>
        <taxon>Tracheophyta</taxon>
        <taxon>Spermatophyta</taxon>
        <taxon>Magnoliopsida</taxon>
        <taxon>Liliopsida</taxon>
        <taxon>Araceae</taxon>
        <taxon>Pothoideae</taxon>
        <taxon>Potheae</taxon>
        <taxon>Anthurium</taxon>
    </lineage>
</organism>
<evidence type="ECO:0000256" key="3">
    <source>
        <dbReference type="ARBA" id="ARBA00022912"/>
    </source>
</evidence>
<comment type="catalytic activity">
    <reaction evidence="4">
        <text>O-phospho-L-seryl-[protein] + H2O = L-seryl-[protein] + phosphate</text>
        <dbReference type="Rhea" id="RHEA:20629"/>
        <dbReference type="Rhea" id="RHEA-COMP:9863"/>
        <dbReference type="Rhea" id="RHEA-COMP:11604"/>
        <dbReference type="ChEBI" id="CHEBI:15377"/>
        <dbReference type="ChEBI" id="CHEBI:29999"/>
        <dbReference type="ChEBI" id="CHEBI:43474"/>
        <dbReference type="ChEBI" id="CHEBI:83421"/>
        <dbReference type="EC" id="3.1.3.16"/>
    </reaction>
</comment>
<name>A0A1D1Y1E1_9ARAE</name>
<comment type="catalytic activity">
    <reaction evidence="5">
        <text>O-phospho-L-threonyl-[protein] + H2O = L-threonyl-[protein] + phosphate</text>
        <dbReference type="Rhea" id="RHEA:47004"/>
        <dbReference type="Rhea" id="RHEA-COMP:11060"/>
        <dbReference type="Rhea" id="RHEA-COMP:11605"/>
        <dbReference type="ChEBI" id="CHEBI:15377"/>
        <dbReference type="ChEBI" id="CHEBI:30013"/>
        <dbReference type="ChEBI" id="CHEBI:43474"/>
        <dbReference type="ChEBI" id="CHEBI:61977"/>
        <dbReference type="EC" id="3.1.3.16"/>
    </reaction>
</comment>
<dbReference type="PANTHER" id="PTHR13832">
    <property type="entry name" value="PROTEIN PHOSPHATASE 2C"/>
    <property type="match status" value="1"/>
</dbReference>
<protein>
    <recommendedName>
        <fullName evidence="1">protein-serine/threonine phosphatase</fullName>
        <ecNumber evidence="1">3.1.3.16</ecNumber>
    </recommendedName>
</protein>
<dbReference type="PANTHER" id="PTHR13832:SF165">
    <property type="entry name" value="PROTEIN PHOSPHATASE 2C 49-RELATED"/>
    <property type="match status" value="1"/>
</dbReference>
<accession>A0A1D1Y1E1</accession>
<keyword evidence="2" id="KW-0378">Hydrolase</keyword>
<dbReference type="GO" id="GO:0004722">
    <property type="term" value="F:protein serine/threonine phosphatase activity"/>
    <property type="evidence" value="ECO:0007669"/>
    <property type="project" value="UniProtKB-EC"/>
</dbReference>
<evidence type="ECO:0000256" key="4">
    <source>
        <dbReference type="ARBA" id="ARBA00047761"/>
    </source>
</evidence>
<reference evidence="7" key="1">
    <citation type="submission" date="2015-07" db="EMBL/GenBank/DDBJ databases">
        <title>Transcriptome Assembly of Anthurium amnicola.</title>
        <authorList>
            <person name="Suzuki J."/>
        </authorList>
    </citation>
    <scope>NUCLEOTIDE SEQUENCE</scope>
</reference>
<evidence type="ECO:0000256" key="1">
    <source>
        <dbReference type="ARBA" id="ARBA00013081"/>
    </source>
</evidence>
<evidence type="ECO:0000256" key="2">
    <source>
        <dbReference type="ARBA" id="ARBA00022801"/>
    </source>
</evidence>
<feature type="non-terminal residue" evidence="7">
    <location>
        <position position="213"/>
    </location>
</feature>
<dbReference type="Gene3D" id="3.60.40.10">
    <property type="entry name" value="PPM-type phosphatase domain"/>
    <property type="match status" value="1"/>
</dbReference>
<dbReference type="AlphaFoldDB" id="A0A1D1Y1E1"/>
<proteinExistence type="predicted"/>
<dbReference type="PROSITE" id="PS51746">
    <property type="entry name" value="PPM_2"/>
    <property type="match status" value="1"/>
</dbReference>
<gene>
    <name evidence="7" type="primary">Os05g0134200</name>
    <name evidence="7" type="ORF">g.124864</name>
</gene>
<sequence length="213" mass="22758">MGVGAEVFHQGMPVLDVPSRRSQVRAAAAAAASGSVAVEIATVGSELDLRTAFAVPDVSIEPAVIHFIPRIRSGSFAARGPRKRMEDEHICIDDLASHLGSLFRCPAPSAFYGVFDGHEGPDAAVYVRKHAMRLFFQDSGFPQEFQADDGFIEKVANSVRSAFLLADDALADDCTVSNSSGTTALTALVLGRCVINEHLLFTFASRALFVCGR</sequence>
<dbReference type="InterPro" id="IPR015655">
    <property type="entry name" value="PP2C"/>
</dbReference>
<evidence type="ECO:0000256" key="5">
    <source>
        <dbReference type="ARBA" id="ARBA00048336"/>
    </source>
</evidence>